<comment type="caution">
    <text evidence="2">The sequence shown here is derived from an EMBL/GenBank/DDBJ whole genome shotgun (WGS) entry which is preliminary data.</text>
</comment>
<dbReference type="AlphaFoldDB" id="A0A1H2QF91"/>
<keyword evidence="3" id="KW-1185">Reference proteome</keyword>
<dbReference type="EMBL" id="FNND01000001">
    <property type="protein sequence ID" value="SDW05861.1"/>
    <property type="molecule type" value="Genomic_DNA"/>
</dbReference>
<evidence type="ECO:0000313" key="3">
    <source>
        <dbReference type="Proteomes" id="UP000182771"/>
    </source>
</evidence>
<gene>
    <name evidence="2" type="ORF">SAMN05444420_101140</name>
</gene>
<dbReference type="InterPro" id="IPR025364">
    <property type="entry name" value="DUF4268"/>
</dbReference>
<evidence type="ECO:0000259" key="1">
    <source>
        <dbReference type="Pfam" id="PF14088"/>
    </source>
</evidence>
<protein>
    <recommendedName>
        <fullName evidence="1">DUF4268 domain-containing protein</fullName>
    </recommendedName>
</protein>
<sequence>MDIEGDQQEIEKYYNKFLSLKSILAEFLPEILFEEHYYLENGKEIARIWVEKQGVCIYNKDTWQQAMVFLNEKMQQVECFWQEYEDFFMDDF</sequence>
<organism evidence="2 3">
    <name type="scientific">Capnocytophaga granulosa</name>
    <dbReference type="NCBI Taxonomy" id="45242"/>
    <lineage>
        <taxon>Bacteria</taxon>
        <taxon>Pseudomonadati</taxon>
        <taxon>Bacteroidota</taxon>
        <taxon>Flavobacteriia</taxon>
        <taxon>Flavobacteriales</taxon>
        <taxon>Flavobacteriaceae</taxon>
        <taxon>Capnocytophaga</taxon>
    </lineage>
</organism>
<accession>A0A1H2QF91</accession>
<dbReference type="Pfam" id="PF14088">
    <property type="entry name" value="DUF4268"/>
    <property type="match status" value="1"/>
</dbReference>
<dbReference type="Proteomes" id="UP000182771">
    <property type="component" value="Unassembled WGS sequence"/>
</dbReference>
<feature type="domain" description="DUF4268" evidence="1">
    <location>
        <begin position="3"/>
        <end position="84"/>
    </location>
</feature>
<reference evidence="2 3" key="1">
    <citation type="submission" date="2016-10" db="EMBL/GenBank/DDBJ databases">
        <authorList>
            <person name="Varghese N."/>
            <person name="Submissions S."/>
        </authorList>
    </citation>
    <scope>NUCLEOTIDE SEQUENCE [LARGE SCALE GENOMIC DNA]</scope>
    <source>
        <strain evidence="2 3">DSM 11449</strain>
    </source>
</reference>
<name>A0A1H2QF91_9FLAO</name>
<proteinExistence type="predicted"/>
<evidence type="ECO:0000313" key="2">
    <source>
        <dbReference type="EMBL" id="SDW05861.1"/>
    </source>
</evidence>